<evidence type="ECO:0000256" key="4">
    <source>
        <dbReference type="ARBA" id="ARBA00025742"/>
    </source>
</evidence>
<dbReference type="PANTHER" id="PTHR42988:SF2">
    <property type="entry name" value="CYCLIC NUCLEOTIDE PHOSPHODIESTERASE CBUA0032-RELATED"/>
    <property type="match status" value="1"/>
</dbReference>
<keyword evidence="3" id="KW-0408">Iron</keyword>
<dbReference type="InterPro" id="IPR050884">
    <property type="entry name" value="CNP_phosphodiesterase-III"/>
</dbReference>
<dbReference type="RefSeq" id="WP_042543877.1">
    <property type="nucleotide sequence ID" value="NZ_JXSQ01000008.1"/>
</dbReference>
<dbReference type="PANTHER" id="PTHR42988">
    <property type="entry name" value="PHOSPHOHYDROLASE"/>
    <property type="match status" value="1"/>
</dbReference>
<keyword evidence="1" id="KW-0479">Metal-binding</keyword>
<dbReference type="Proteomes" id="UP000032120">
    <property type="component" value="Unassembled WGS sequence"/>
</dbReference>
<keyword evidence="2" id="KW-0378">Hydrolase</keyword>
<dbReference type="Pfam" id="PF00149">
    <property type="entry name" value="Metallophos"/>
    <property type="match status" value="1"/>
</dbReference>
<accession>A0A0D0IT45</accession>
<proteinExistence type="inferred from homology"/>
<comment type="caution">
    <text evidence="6">The sequence shown here is derived from an EMBL/GenBank/DDBJ whole genome shotgun (WGS) entry which is preliminary data.</text>
</comment>
<dbReference type="SUPFAM" id="SSF56300">
    <property type="entry name" value="Metallo-dependent phosphatases"/>
    <property type="match status" value="1"/>
</dbReference>
<evidence type="ECO:0000256" key="1">
    <source>
        <dbReference type="ARBA" id="ARBA00022723"/>
    </source>
</evidence>
<evidence type="ECO:0000256" key="2">
    <source>
        <dbReference type="ARBA" id="ARBA00022801"/>
    </source>
</evidence>
<protein>
    <recommendedName>
        <fullName evidence="5">Calcineurin-like phosphoesterase domain-containing protein</fullName>
    </recommendedName>
</protein>
<keyword evidence="7" id="KW-1185">Reference proteome</keyword>
<dbReference type="AlphaFoldDB" id="A0A0D0IT45"/>
<evidence type="ECO:0000256" key="3">
    <source>
        <dbReference type="ARBA" id="ARBA00023004"/>
    </source>
</evidence>
<dbReference type="InterPro" id="IPR029052">
    <property type="entry name" value="Metallo-depent_PP-like"/>
</dbReference>
<name>A0A0D0IT45_9MICO</name>
<dbReference type="OrthoDB" id="5241795at2"/>
<dbReference type="InterPro" id="IPR004843">
    <property type="entry name" value="Calcineurin-like_PHP"/>
</dbReference>
<organism evidence="6 7">
    <name type="scientific">Leucobacter komagatae</name>
    <dbReference type="NCBI Taxonomy" id="55969"/>
    <lineage>
        <taxon>Bacteria</taxon>
        <taxon>Bacillati</taxon>
        <taxon>Actinomycetota</taxon>
        <taxon>Actinomycetes</taxon>
        <taxon>Micrococcales</taxon>
        <taxon>Microbacteriaceae</taxon>
        <taxon>Leucobacter</taxon>
    </lineage>
</organism>
<feature type="domain" description="Calcineurin-like phosphoesterase" evidence="5">
    <location>
        <begin position="4"/>
        <end position="219"/>
    </location>
</feature>
<dbReference type="Gene3D" id="3.60.21.10">
    <property type="match status" value="1"/>
</dbReference>
<dbReference type="GO" id="GO:0046872">
    <property type="term" value="F:metal ion binding"/>
    <property type="evidence" value="ECO:0007669"/>
    <property type="project" value="UniProtKB-KW"/>
</dbReference>
<evidence type="ECO:0000259" key="5">
    <source>
        <dbReference type="Pfam" id="PF00149"/>
    </source>
</evidence>
<sequence>MSTLRILHLSDTHLYGDDTRHYGVVDTREHLRSALARVADRPLDLVVCSGDVSEDESVESYERVRDILDPWAAERGARTIYAMGNHDNRESFRAVLGEGQPGVAVDTPAASPAGNQHGEPGSPVVSVAEIDGWRTIVLDTTVPGAGYGELAESQLEFLSDIIRSPAGRGTVIVMHHPPVHAETDLLQALALGEESTNGLWERVRGTDVRAILSGHYHHPIVETVYGIPVVVAPGVTNLAAAFDGHTEESASDWFGAAVIDIDTHRVRVLPLSEPATGGEVFRLDSEQVQQVIAQAGRP</sequence>
<reference evidence="6 7" key="1">
    <citation type="submission" date="2015-01" db="EMBL/GenBank/DDBJ databases">
        <title>Draft genome sequence of Leucobacter komagatae strain VKM ST2845.</title>
        <authorList>
            <person name="Karlyshev A.V."/>
            <person name="Kudryashova E.B."/>
        </authorList>
    </citation>
    <scope>NUCLEOTIDE SEQUENCE [LARGE SCALE GENOMIC DNA]</scope>
    <source>
        <strain evidence="6 7">VKM ST2845</strain>
    </source>
</reference>
<dbReference type="GO" id="GO:0016787">
    <property type="term" value="F:hydrolase activity"/>
    <property type="evidence" value="ECO:0007669"/>
    <property type="project" value="UniProtKB-KW"/>
</dbReference>
<comment type="similarity">
    <text evidence="4">Belongs to the cyclic nucleotide phosphodiesterase class-III family.</text>
</comment>
<gene>
    <name evidence="6" type="ORF">SD72_07760</name>
</gene>
<evidence type="ECO:0000313" key="7">
    <source>
        <dbReference type="Proteomes" id="UP000032120"/>
    </source>
</evidence>
<dbReference type="EMBL" id="JXSQ01000008">
    <property type="protein sequence ID" value="KIP52648.1"/>
    <property type="molecule type" value="Genomic_DNA"/>
</dbReference>
<evidence type="ECO:0000313" key="6">
    <source>
        <dbReference type="EMBL" id="KIP52648.1"/>
    </source>
</evidence>